<evidence type="ECO:0000313" key="4">
    <source>
        <dbReference type="Proteomes" id="UP000521922"/>
    </source>
</evidence>
<sequence>MARDHRTDRPARPDPRADPGQPRGRTGDEARTARSPLRLRLVLALFGLVVCTVLAVAWFAVDEPPGDSRAPGWVLAVLAALAAVDLVVVSRRLRRRR</sequence>
<protein>
    <submittedName>
        <fullName evidence="3">Uncharacterized protein</fullName>
    </submittedName>
</protein>
<keyword evidence="2" id="KW-0472">Membrane</keyword>
<dbReference type="InterPro" id="IPR045924">
    <property type="entry name" value="DUF6343"/>
</dbReference>
<dbReference type="Proteomes" id="UP000521922">
    <property type="component" value="Unassembled WGS sequence"/>
</dbReference>
<feature type="compositionally biased region" description="Basic and acidic residues" evidence="1">
    <location>
        <begin position="1"/>
        <end position="17"/>
    </location>
</feature>
<name>A0A7Y9DPE8_9ACTN</name>
<evidence type="ECO:0000256" key="1">
    <source>
        <dbReference type="SAM" id="MobiDB-lite"/>
    </source>
</evidence>
<dbReference type="RefSeq" id="WP_179754684.1">
    <property type="nucleotide sequence ID" value="NZ_BAAAGN010000021.1"/>
</dbReference>
<feature type="transmembrane region" description="Helical" evidence="2">
    <location>
        <begin position="41"/>
        <end position="61"/>
    </location>
</feature>
<keyword evidence="2" id="KW-0812">Transmembrane</keyword>
<evidence type="ECO:0000313" key="3">
    <source>
        <dbReference type="EMBL" id="NYD24357.1"/>
    </source>
</evidence>
<keyword evidence="2" id="KW-1133">Transmembrane helix</keyword>
<feature type="region of interest" description="Disordered" evidence="1">
    <location>
        <begin position="1"/>
        <end position="32"/>
    </location>
</feature>
<feature type="transmembrane region" description="Helical" evidence="2">
    <location>
        <begin position="73"/>
        <end position="90"/>
    </location>
</feature>
<dbReference type="AlphaFoldDB" id="A0A7Y9DPE8"/>
<proteinExistence type="predicted"/>
<accession>A0A7Y9DPE8</accession>
<dbReference type="EMBL" id="JACCBB010000001">
    <property type="protein sequence ID" value="NYD24357.1"/>
    <property type="molecule type" value="Genomic_DNA"/>
</dbReference>
<comment type="caution">
    <text evidence="3">The sequence shown here is derived from an EMBL/GenBank/DDBJ whole genome shotgun (WGS) entry which is preliminary data.</text>
</comment>
<dbReference type="Pfam" id="PF19870">
    <property type="entry name" value="DUF6343"/>
    <property type="match status" value="1"/>
</dbReference>
<evidence type="ECO:0000256" key="2">
    <source>
        <dbReference type="SAM" id="Phobius"/>
    </source>
</evidence>
<gene>
    <name evidence="3" type="ORF">BJ968_003897</name>
</gene>
<keyword evidence="4" id="KW-1185">Reference proteome</keyword>
<reference evidence="3 4" key="1">
    <citation type="submission" date="2020-07" db="EMBL/GenBank/DDBJ databases">
        <title>Sequencing the genomes of 1000 actinobacteria strains.</title>
        <authorList>
            <person name="Klenk H.-P."/>
        </authorList>
    </citation>
    <scope>NUCLEOTIDE SEQUENCE [LARGE SCALE GENOMIC DNA]</scope>
    <source>
        <strain evidence="3 4">DSM 7487</strain>
    </source>
</reference>
<organism evidence="3 4">
    <name type="scientific">Kineococcus aurantiacus</name>
    <dbReference type="NCBI Taxonomy" id="37633"/>
    <lineage>
        <taxon>Bacteria</taxon>
        <taxon>Bacillati</taxon>
        <taxon>Actinomycetota</taxon>
        <taxon>Actinomycetes</taxon>
        <taxon>Kineosporiales</taxon>
        <taxon>Kineosporiaceae</taxon>
        <taxon>Kineococcus</taxon>
    </lineage>
</organism>